<feature type="domain" description="HTH tetR-type" evidence="6">
    <location>
        <begin position="12"/>
        <end position="72"/>
    </location>
</feature>
<dbReference type="Pfam" id="PF21993">
    <property type="entry name" value="TetR_C_13_2"/>
    <property type="match status" value="1"/>
</dbReference>
<evidence type="ECO:0000256" key="2">
    <source>
        <dbReference type="ARBA" id="ARBA00023125"/>
    </source>
</evidence>
<dbReference type="InterPro" id="IPR009057">
    <property type="entry name" value="Homeodomain-like_sf"/>
</dbReference>
<organism evidence="7 8">
    <name type="scientific">Streptosporangium album</name>
    <dbReference type="NCBI Taxonomy" id="47479"/>
    <lineage>
        <taxon>Bacteria</taxon>
        <taxon>Bacillati</taxon>
        <taxon>Actinomycetota</taxon>
        <taxon>Actinomycetes</taxon>
        <taxon>Streptosporangiales</taxon>
        <taxon>Streptosporangiaceae</taxon>
        <taxon>Streptosporangium</taxon>
    </lineage>
</organism>
<evidence type="ECO:0000256" key="3">
    <source>
        <dbReference type="ARBA" id="ARBA00023163"/>
    </source>
</evidence>
<keyword evidence="8" id="KW-1185">Reference proteome</keyword>
<evidence type="ECO:0000256" key="1">
    <source>
        <dbReference type="ARBA" id="ARBA00023015"/>
    </source>
</evidence>
<dbReference type="Pfam" id="PF00440">
    <property type="entry name" value="TetR_N"/>
    <property type="match status" value="1"/>
</dbReference>
<accession>A0A7W7S1D5</accession>
<dbReference type="InterPro" id="IPR036271">
    <property type="entry name" value="Tet_transcr_reg_TetR-rel_C_sf"/>
</dbReference>
<dbReference type="InterPro" id="IPR001647">
    <property type="entry name" value="HTH_TetR"/>
</dbReference>
<dbReference type="EMBL" id="JACHJU010000002">
    <property type="protein sequence ID" value="MBB4941141.1"/>
    <property type="molecule type" value="Genomic_DNA"/>
</dbReference>
<dbReference type="PANTHER" id="PTHR47506">
    <property type="entry name" value="TRANSCRIPTIONAL REGULATORY PROTEIN"/>
    <property type="match status" value="1"/>
</dbReference>
<dbReference type="PROSITE" id="PS50977">
    <property type="entry name" value="HTH_TETR_2"/>
    <property type="match status" value="1"/>
</dbReference>
<feature type="compositionally biased region" description="Low complexity" evidence="5">
    <location>
        <begin position="207"/>
        <end position="218"/>
    </location>
</feature>
<dbReference type="PRINTS" id="PR00455">
    <property type="entry name" value="HTHTETR"/>
</dbReference>
<dbReference type="AlphaFoldDB" id="A0A7W7S1D5"/>
<dbReference type="Gene3D" id="1.10.357.10">
    <property type="entry name" value="Tetracycline Repressor, domain 2"/>
    <property type="match status" value="1"/>
</dbReference>
<proteinExistence type="predicted"/>
<dbReference type="PANTHER" id="PTHR47506:SF3">
    <property type="entry name" value="HTH-TYPE TRANSCRIPTIONAL REGULATOR LMRA"/>
    <property type="match status" value="1"/>
</dbReference>
<feature type="compositionally biased region" description="Basic and acidic residues" evidence="5">
    <location>
        <begin position="223"/>
        <end position="237"/>
    </location>
</feature>
<evidence type="ECO:0000313" key="8">
    <source>
        <dbReference type="Proteomes" id="UP000534286"/>
    </source>
</evidence>
<keyword evidence="2 4" id="KW-0238">DNA-binding</keyword>
<dbReference type="RefSeq" id="WP_184757286.1">
    <property type="nucleotide sequence ID" value="NZ_BAABEK010000051.1"/>
</dbReference>
<keyword evidence="3" id="KW-0804">Transcription</keyword>
<dbReference type="GO" id="GO:0003677">
    <property type="term" value="F:DNA binding"/>
    <property type="evidence" value="ECO:0007669"/>
    <property type="project" value="UniProtKB-UniRule"/>
</dbReference>
<dbReference type="InterPro" id="IPR054156">
    <property type="entry name" value="YxaF_TetR_C"/>
</dbReference>
<comment type="caution">
    <text evidence="7">The sequence shown here is derived from an EMBL/GenBank/DDBJ whole genome shotgun (WGS) entry which is preliminary data.</text>
</comment>
<dbReference type="Proteomes" id="UP000534286">
    <property type="component" value="Unassembled WGS sequence"/>
</dbReference>
<evidence type="ECO:0000256" key="5">
    <source>
        <dbReference type="SAM" id="MobiDB-lite"/>
    </source>
</evidence>
<gene>
    <name evidence="7" type="ORF">FHR32_005518</name>
</gene>
<name>A0A7W7S1D5_9ACTN</name>
<dbReference type="SUPFAM" id="SSF46689">
    <property type="entry name" value="Homeodomain-like"/>
    <property type="match status" value="1"/>
</dbReference>
<feature type="region of interest" description="Disordered" evidence="5">
    <location>
        <begin position="200"/>
        <end position="237"/>
    </location>
</feature>
<keyword evidence="1" id="KW-0805">Transcription regulation</keyword>
<evidence type="ECO:0000256" key="4">
    <source>
        <dbReference type="PROSITE-ProRule" id="PRU00335"/>
    </source>
</evidence>
<reference evidence="7 8" key="1">
    <citation type="submission" date="2020-08" db="EMBL/GenBank/DDBJ databases">
        <title>Sequencing the genomes of 1000 actinobacteria strains.</title>
        <authorList>
            <person name="Klenk H.-P."/>
        </authorList>
    </citation>
    <scope>NUCLEOTIDE SEQUENCE [LARGE SCALE GENOMIC DNA]</scope>
    <source>
        <strain evidence="7 8">DSM 43023</strain>
    </source>
</reference>
<evidence type="ECO:0000313" key="7">
    <source>
        <dbReference type="EMBL" id="MBB4941141.1"/>
    </source>
</evidence>
<protein>
    <submittedName>
        <fullName evidence="7">AcrR family transcriptional regulator</fullName>
    </submittedName>
</protein>
<evidence type="ECO:0000259" key="6">
    <source>
        <dbReference type="PROSITE" id="PS50977"/>
    </source>
</evidence>
<dbReference type="SUPFAM" id="SSF48498">
    <property type="entry name" value="Tetracyclin repressor-like, C-terminal domain"/>
    <property type="match status" value="1"/>
</dbReference>
<feature type="DNA-binding region" description="H-T-H motif" evidence="4">
    <location>
        <begin position="35"/>
        <end position="54"/>
    </location>
</feature>
<sequence>MTLTKPPTERGRRTWEKIVVAAAELFRSGGVRATSIEDVLVRSGCGKSQLYHHFSGKADLVTAVLEYQLDRFLAGQKPFLDELDSWPGIRRWLDELPSEFSDAPDVIAACPIGALAAELAGTDEQVRQALAEAFDRWTGHLAAGLTAMRDRGELTAEADPVRLARMTIATLQGGLLLARTYRDADLVHSTLEAAYAGLRSHARGQGPSSAEEPSSTAALRGDGLGDRADVGEPGAER</sequence>